<keyword evidence="4" id="KW-1185">Reference proteome</keyword>
<dbReference type="CDD" id="cd02511">
    <property type="entry name" value="Beta4Glucosyltransferase"/>
    <property type="match status" value="1"/>
</dbReference>
<dbReference type="AlphaFoldDB" id="A0A3N1XXE9"/>
<evidence type="ECO:0000313" key="3">
    <source>
        <dbReference type="EMBL" id="ROR29607.1"/>
    </source>
</evidence>
<dbReference type="OrthoDB" id="9815923at2"/>
<dbReference type="SUPFAM" id="SSF53448">
    <property type="entry name" value="Nucleotide-diphospho-sugar transferases"/>
    <property type="match status" value="1"/>
</dbReference>
<evidence type="ECO:0000313" key="4">
    <source>
        <dbReference type="Proteomes" id="UP000276634"/>
    </source>
</evidence>
<comment type="similarity">
    <text evidence="1">Belongs to the glycosyltransferase 2 family. WaaE/KdtX subfamily.</text>
</comment>
<name>A0A3N1XXE9_9GAMM</name>
<dbReference type="Pfam" id="PF00535">
    <property type="entry name" value="Glycos_transf_2"/>
    <property type="match status" value="1"/>
</dbReference>
<dbReference type="InterPro" id="IPR029044">
    <property type="entry name" value="Nucleotide-diphossugar_trans"/>
</dbReference>
<evidence type="ECO:0000256" key="1">
    <source>
        <dbReference type="ARBA" id="ARBA00038494"/>
    </source>
</evidence>
<dbReference type="RefSeq" id="WP_123402015.1">
    <property type="nucleotide sequence ID" value="NZ_RJVI01000003.1"/>
</dbReference>
<proteinExistence type="inferred from homology"/>
<dbReference type="InterPro" id="IPR001173">
    <property type="entry name" value="Glyco_trans_2-like"/>
</dbReference>
<protein>
    <submittedName>
        <fullName evidence="3">Glycosyl transferase family 2</fullName>
    </submittedName>
</protein>
<gene>
    <name evidence="3" type="ORF">EDC57_2278</name>
</gene>
<accession>A0A3N1XXE9</accession>
<keyword evidence="3" id="KW-0808">Transferase</keyword>
<comment type="caution">
    <text evidence="3">The sequence shown here is derived from an EMBL/GenBank/DDBJ whole genome shotgun (WGS) entry which is preliminary data.</text>
</comment>
<reference evidence="3 4" key="1">
    <citation type="submission" date="2018-11" db="EMBL/GenBank/DDBJ databases">
        <title>Genomic Encyclopedia of Type Strains, Phase IV (KMG-IV): sequencing the most valuable type-strain genomes for metagenomic binning, comparative biology and taxonomic classification.</title>
        <authorList>
            <person name="Goeker M."/>
        </authorList>
    </citation>
    <scope>NUCLEOTIDE SEQUENCE [LARGE SCALE GENOMIC DNA]</scope>
    <source>
        <strain evidence="3 4">DSM 100275</strain>
    </source>
</reference>
<dbReference type="Proteomes" id="UP000276634">
    <property type="component" value="Unassembled WGS sequence"/>
</dbReference>
<dbReference type="PANTHER" id="PTHR43630">
    <property type="entry name" value="POLY-BETA-1,6-N-ACETYL-D-GLUCOSAMINE SYNTHASE"/>
    <property type="match status" value="1"/>
</dbReference>
<dbReference type="PANTHER" id="PTHR43630:SF2">
    <property type="entry name" value="GLYCOSYLTRANSFERASE"/>
    <property type="match status" value="1"/>
</dbReference>
<feature type="domain" description="Glycosyltransferase 2-like" evidence="2">
    <location>
        <begin position="8"/>
        <end position="160"/>
    </location>
</feature>
<organism evidence="3 4">
    <name type="scientific">Inmirania thermothiophila</name>
    <dbReference type="NCBI Taxonomy" id="1750597"/>
    <lineage>
        <taxon>Bacteria</taxon>
        <taxon>Pseudomonadati</taxon>
        <taxon>Pseudomonadota</taxon>
        <taxon>Gammaproteobacteria</taxon>
        <taxon>Chromatiales</taxon>
        <taxon>Ectothiorhodospiraceae</taxon>
        <taxon>Inmirania</taxon>
    </lineage>
</organism>
<evidence type="ECO:0000259" key="2">
    <source>
        <dbReference type="Pfam" id="PF00535"/>
    </source>
</evidence>
<dbReference type="GO" id="GO:0016740">
    <property type="term" value="F:transferase activity"/>
    <property type="evidence" value="ECO:0007669"/>
    <property type="project" value="UniProtKB-KW"/>
</dbReference>
<dbReference type="Gene3D" id="3.90.550.10">
    <property type="entry name" value="Spore Coat Polysaccharide Biosynthesis Protein SpsA, Chain A"/>
    <property type="match status" value="1"/>
</dbReference>
<sequence>MRPITATIITLNEEEHLPACIESVRPVCDEVIVVDSGSTDRTVEVARALGARVLEQPYLGDGPQKAFAVPQARNDWILSIDADERLEEDAVAAIGGLDLDRDDVDAYALRRRSFVGNHWIRAAGFYPDYVVRLYHRGRAGYLPRKAHSRVEARRVVRLQAHLRHLTYRDVAHWVERINALTSYDAWAAYERGRRARPWTPALHAAAALVRKLILKGGILQGMDGWNVAVTTAFHAYVKYWKLLERQRREDGPR</sequence>
<dbReference type="EMBL" id="RJVI01000003">
    <property type="protein sequence ID" value="ROR29607.1"/>
    <property type="molecule type" value="Genomic_DNA"/>
</dbReference>